<dbReference type="Gene3D" id="1.10.1660.10">
    <property type="match status" value="1"/>
</dbReference>
<feature type="coiled-coil region" evidence="1">
    <location>
        <begin position="171"/>
        <end position="226"/>
    </location>
</feature>
<dbReference type="EMBL" id="FUYC01000013">
    <property type="protein sequence ID" value="SKA91030.1"/>
    <property type="molecule type" value="Genomic_DNA"/>
</dbReference>
<organism evidence="3 4">
    <name type="scientific">Paucidesulfovibrio gracilis DSM 16080</name>
    <dbReference type="NCBI Taxonomy" id="1121449"/>
    <lineage>
        <taxon>Bacteria</taxon>
        <taxon>Pseudomonadati</taxon>
        <taxon>Thermodesulfobacteriota</taxon>
        <taxon>Desulfovibrionia</taxon>
        <taxon>Desulfovibrionales</taxon>
        <taxon>Desulfovibrionaceae</taxon>
        <taxon>Paucidesulfovibrio</taxon>
    </lineage>
</organism>
<dbReference type="GO" id="GO:0003677">
    <property type="term" value="F:DNA binding"/>
    <property type="evidence" value="ECO:0007669"/>
    <property type="project" value="InterPro"/>
</dbReference>
<dbReference type="InterPro" id="IPR000551">
    <property type="entry name" value="MerR-type_HTH_dom"/>
</dbReference>
<keyword evidence="4" id="KW-1185">Reference proteome</keyword>
<dbReference type="OrthoDB" id="5456394at2"/>
<evidence type="ECO:0000259" key="2">
    <source>
        <dbReference type="Pfam" id="PF13411"/>
    </source>
</evidence>
<dbReference type="SUPFAM" id="SSF46955">
    <property type="entry name" value="Putative DNA-binding domain"/>
    <property type="match status" value="1"/>
</dbReference>
<name>A0A1T4XN82_9BACT</name>
<evidence type="ECO:0000313" key="3">
    <source>
        <dbReference type="EMBL" id="SKA91030.1"/>
    </source>
</evidence>
<dbReference type="STRING" id="1121449.SAMN02745704_02285"/>
<protein>
    <submittedName>
        <fullName evidence="3">MerR HTH family regulatory protein</fullName>
    </submittedName>
</protein>
<dbReference type="Pfam" id="PF13411">
    <property type="entry name" value="MerR_1"/>
    <property type="match status" value="1"/>
</dbReference>
<sequence length="238" mass="27123">MNWLSVAEIAKITQIPAPTARRYASLFREFLPSKKVGRVTKYSEDAVQIFQAISKLYQDGHVTTEIEDALKQEYSRSAEPADDSPVLQGVLAASGNAAPALDNEFARSFQQVMDKFSQCLQIIADQKTTIEQQREDIQKLKTAFVLLSRSQKRLRRLPAAPVAEAPPEQDMTELEQRTAQLLRKDAELEEMTLNLSFDTSDIKAKLQILESELVRLRKDRRDMEKFFSSKINSLRDDE</sequence>
<dbReference type="GO" id="GO:0006355">
    <property type="term" value="P:regulation of DNA-templated transcription"/>
    <property type="evidence" value="ECO:0007669"/>
    <property type="project" value="InterPro"/>
</dbReference>
<keyword evidence="1" id="KW-0175">Coiled coil</keyword>
<dbReference type="AlphaFoldDB" id="A0A1T4XN82"/>
<dbReference type="InterPro" id="IPR009061">
    <property type="entry name" value="DNA-bd_dom_put_sf"/>
</dbReference>
<feature type="domain" description="HTH merR-type" evidence="2">
    <location>
        <begin position="5"/>
        <end position="72"/>
    </location>
</feature>
<evidence type="ECO:0000313" key="4">
    <source>
        <dbReference type="Proteomes" id="UP000190027"/>
    </source>
</evidence>
<reference evidence="3 4" key="1">
    <citation type="submission" date="2017-02" db="EMBL/GenBank/DDBJ databases">
        <authorList>
            <person name="Peterson S.W."/>
        </authorList>
    </citation>
    <scope>NUCLEOTIDE SEQUENCE [LARGE SCALE GENOMIC DNA]</scope>
    <source>
        <strain evidence="3 4">DSM 16080</strain>
    </source>
</reference>
<evidence type="ECO:0000256" key="1">
    <source>
        <dbReference type="SAM" id="Coils"/>
    </source>
</evidence>
<dbReference type="RefSeq" id="WP_078717834.1">
    <property type="nucleotide sequence ID" value="NZ_FUYC01000013.1"/>
</dbReference>
<gene>
    <name evidence="3" type="ORF">SAMN02745704_02285</name>
</gene>
<dbReference type="Proteomes" id="UP000190027">
    <property type="component" value="Unassembled WGS sequence"/>
</dbReference>
<proteinExistence type="predicted"/>
<accession>A0A1T4XN82</accession>